<keyword evidence="6" id="KW-1015">Disulfide bond</keyword>
<evidence type="ECO:0000256" key="9">
    <source>
        <dbReference type="SAM" id="SignalP"/>
    </source>
</evidence>
<evidence type="ECO:0000313" key="10">
    <source>
        <dbReference type="EMBL" id="GIZ43902.1"/>
    </source>
</evidence>
<dbReference type="PANTHER" id="PTHR42104">
    <property type="entry name" value="EXTRACELLULAR GUANYL-SPECIFIC RIBONUCLEASE RNTA (AFU_ORTHOLOGUE AFUA_4G03230)"/>
    <property type="match status" value="1"/>
</dbReference>
<keyword evidence="11" id="KW-1185">Reference proteome</keyword>
<dbReference type="AlphaFoldDB" id="A0A9P3CIM2"/>
<dbReference type="RefSeq" id="XP_044658389.1">
    <property type="nucleotide sequence ID" value="XM_044802454.1"/>
</dbReference>
<dbReference type="InterPro" id="IPR016191">
    <property type="entry name" value="Ribonuclease/ribotoxin"/>
</dbReference>
<keyword evidence="9" id="KW-0732">Signal</keyword>
<dbReference type="GeneID" id="68292689"/>
<proteinExistence type="inferred from homology"/>
<dbReference type="GO" id="GO:0046589">
    <property type="term" value="F:ribonuclease T1 activity"/>
    <property type="evidence" value="ECO:0007669"/>
    <property type="project" value="UniProtKB-EC"/>
</dbReference>
<dbReference type="PANTHER" id="PTHR42104:SF1">
    <property type="entry name" value="EXTRACELLULAR GUANYL-SPECIFIC RIBONUCLEASE RNTA (AFU_ORTHOLOGUE AFUA_4G03230)"/>
    <property type="match status" value="1"/>
</dbReference>
<comment type="similarity">
    <text evidence="1">Belongs to the ribonuclease N1/T1 family.</text>
</comment>
<feature type="chain" id="PRO_5040320584" description="ribonuclease T1" evidence="9">
    <location>
        <begin position="19"/>
        <end position="164"/>
    </location>
</feature>
<dbReference type="SUPFAM" id="SSF53933">
    <property type="entry name" value="Microbial ribonucleases"/>
    <property type="match status" value="1"/>
</dbReference>
<evidence type="ECO:0000256" key="2">
    <source>
        <dbReference type="ARBA" id="ARBA00012549"/>
    </source>
</evidence>
<evidence type="ECO:0000256" key="8">
    <source>
        <dbReference type="ARBA" id="ARBA00034015"/>
    </source>
</evidence>
<evidence type="ECO:0000256" key="5">
    <source>
        <dbReference type="ARBA" id="ARBA00022801"/>
    </source>
</evidence>
<dbReference type="OrthoDB" id="5425539at2759"/>
<keyword evidence="4" id="KW-0255">Endonuclease</keyword>
<evidence type="ECO:0000256" key="4">
    <source>
        <dbReference type="ARBA" id="ARBA00022759"/>
    </source>
</evidence>
<dbReference type="CDD" id="cd00606">
    <property type="entry name" value="fungal_RNase"/>
    <property type="match status" value="1"/>
</dbReference>
<comment type="catalytic activity">
    <reaction evidence="8">
        <text>[RNA] containing guanosine + H2O = an [RNA fragment]-3'-guanosine-3'-phosphate + a 5'-hydroxy-ribonucleotide-3'-[RNA fragment].</text>
        <dbReference type="EC" id="4.6.1.24"/>
    </reaction>
</comment>
<evidence type="ECO:0000256" key="3">
    <source>
        <dbReference type="ARBA" id="ARBA00022722"/>
    </source>
</evidence>
<dbReference type="Gene3D" id="3.10.450.30">
    <property type="entry name" value="Microbial ribonucleases"/>
    <property type="match status" value="1"/>
</dbReference>
<dbReference type="GO" id="GO:0003723">
    <property type="term" value="F:RNA binding"/>
    <property type="evidence" value="ECO:0007669"/>
    <property type="project" value="InterPro"/>
</dbReference>
<name>A0A9P3CIM2_9PEZI</name>
<dbReference type="EC" id="4.6.1.24" evidence="2"/>
<evidence type="ECO:0000313" key="11">
    <source>
        <dbReference type="Proteomes" id="UP000825890"/>
    </source>
</evidence>
<dbReference type="GO" id="GO:0016787">
    <property type="term" value="F:hydrolase activity"/>
    <property type="evidence" value="ECO:0007669"/>
    <property type="project" value="UniProtKB-KW"/>
</dbReference>
<protein>
    <recommendedName>
        <fullName evidence="2">ribonuclease T1</fullName>
        <ecNumber evidence="2">4.6.1.24</ecNumber>
    </recommendedName>
</protein>
<gene>
    <name evidence="10" type="ORF">CKM354_000711400</name>
</gene>
<keyword evidence="3" id="KW-0540">Nuclease</keyword>
<dbReference type="Proteomes" id="UP000825890">
    <property type="component" value="Unassembled WGS sequence"/>
</dbReference>
<dbReference type="EMBL" id="BOLY01000004">
    <property type="protein sequence ID" value="GIZ43902.1"/>
    <property type="molecule type" value="Genomic_DNA"/>
</dbReference>
<evidence type="ECO:0000256" key="7">
    <source>
        <dbReference type="ARBA" id="ARBA00023239"/>
    </source>
</evidence>
<evidence type="ECO:0000256" key="1">
    <source>
        <dbReference type="ARBA" id="ARBA00009006"/>
    </source>
</evidence>
<organism evidence="10 11">
    <name type="scientific">Cercospora kikuchii</name>
    <dbReference type="NCBI Taxonomy" id="84275"/>
    <lineage>
        <taxon>Eukaryota</taxon>
        <taxon>Fungi</taxon>
        <taxon>Dikarya</taxon>
        <taxon>Ascomycota</taxon>
        <taxon>Pezizomycotina</taxon>
        <taxon>Dothideomycetes</taxon>
        <taxon>Dothideomycetidae</taxon>
        <taxon>Mycosphaerellales</taxon>
        <taxon>Mycosphaerellaceae</taxon>
        <taxon>Cercospora</taxon>
    </lineage>
</organism>
<accession>A0A9P3CIM2</accession>
<keyword evidence="7" id="KW-0456">Lyase</keyword>
<sequence length="164" mass="17411">MKFSLLTTALLFATSSFSSPIAPSSPVLESEDAVASLNDTASSAYIELPVHHDLETRQSATTCGGYSYSQSRVSAAYRQGLNNFNNGQQVGTNRYPHRFNNREGFNFPVAPPYQIFPIMQSGNVYTGGSPGPDRVVFNEAGRYAGAITHTGAGGNAFLGCSGTS</sequence>
<dbReference type="Pfam" id="PF00545">
    <property type="entry name" value="Ribonuclease"/>
    <property type="match status" value="1"/>
</dbReference>
<comment type="caution">
    <text evidence="10">The sequence shown here is derived from an EMBL/GenBank/DDBJ whole genome shotgun (WGS) entry which is preliminary data.</text>
</comment>
<keyword evidence="5" id="KW-0378">Hydrolase</keyword>
<feature type="signal peptide" evidence="9">
    <location>
        <begin position="1"/>
        <end position="18"/>
    </location>
</feature>
<reference evidence="10 11" key="1">
    <citation type="submission" date="2021-01" db="EMBL/GenBank/DDBJ databases">
        <title>Cercospora kikuchii MAFF 305040 whole genome shotgun sequence.</title>
        <authorList>
            <person name="Kashiwa T."/>
            <person name="Suzuki T."/>
        </authorList>
    </citation>
    <scope>NUCLEOTIDE SEQUENCE [LARGE SCALE GENOMIC DNA]</scope>
    <source>
        <strain evidence="10 11">MAFF 305040</strain>
    </source>
</reference>
<evidence type="ECO:0000256" key="6">
    <source>
        <dbReference type="ARBA" id="ARBA00023157"/>
    </source>
</evidence>
<dbReference type="InterPro" id="IPR000026">
    <property type="entry name" value="N1-like"/>
</dbReference>